<comment type="similarity">
    <text evidence="5">Belongs to the zinc-containing alcohol dehydrogenase family.</text>
</comment>
<sequence>MARKEVSFEVFRGSREGKIVKDTTTRLLGPNDALVKLTHSGLCGTDEHLLHTGCVLGHEGVGIVEDVGSQVQGLKPGDRVGFGYVHNVCGQCHYCLNGMEQFCADVQIYGEADLDEGSFGSHVVWAADMLAKIPSGLELKHAAPMMCAGATVWTALTMYGLKPGDRVGIFGMGGLGHLAIQFAAKLGCEVAVISSSGSKKDEAIKLGATDFYVMKGLELSENKKINHLLICGSGNPDYSKLIPILAADGTIYPLTVSSEATPIHLFDLVMKGIRIQGSVVAARPSIRRMLDFSILHGIKPIIMEWQMNEKGIEDAMEALRTGKMRYRGVLVR</sequence>
<dbReference type="RefSeq" id="XP_016246379.1">
    <property type="nucleotide sequence ID" value="XM_016396523.1"/>
</dbReference>
<evidence type="ECO:0000256" key="4">
    <source>
        <dbReference type="ARBA" id="ARBA00023002"/>
    </source>
</evidence>
<dbReference type="GeneID" id="27348473"/>
<dbReference type="Gene3D" id="3.90.180.10">
    <property type="entry name" value="Medium-chain alcohol dehydrogenases, catalytic domain"/>
    <property type="match status" value="1"/>
</dbReference>
<evidence type="ECO:0000256" key="3">
    <source>
        <dbReference type="ARBA" id="ARBA00022833"/>
    </source>
</evidence>
<dbReference type="InterPro" id="IPR013154">
    <property type="entry name" value="ADH-like_N"/>
</dbReference>
<dbReference type="Proteomes" id="UP000054466">
    <property type="component" value="Unassembled WGS sequence"/>
</dbReference>
<gene>
    <name evidence="7" type="ORF">PV07_09279</name>
</gene>
<evidence type="ECO:0000313" key="8">
    <source>
        <dbReference type="Proteomes" id="UP000054466"/>
    </source>
</evidence>
<dbReference type="GO" id="GO:0008270">
    <property type="term" value="F:zinc ion binding"/>
    <property type="evidence" value="ECO:0007669"/>
    <property type="project" value="InterPro"/>
</dbReference>
<keyword evidence="3 5" id="KW-0862">Zinc</keyword>
<dbReference type="EMBL" id="KN847044">
    <property type="protein sequence ID" value="KIW26163.1"/>
    <property type="molecule type" value="Genomic_DNA"/>
</dbReference>
<dbReference type="InterPro" id="IPR047109">
    <property type="entry name" value="CAD-like"/>
</dbReference>
<dbReference type="VEuPathDB" id="FungiDB:PV07_09279"/>
<dbReference type="STRING" id="569365.A0A0D2C4Q9"/>
<dbReference type="InterPro" id="IPR011032">
    <property type="entry name" value="GroES-like_sf"/>
</dbReference>
<keyword evidence="2 5" id="KW-0479">Metal-binding</keyword>
<accession>A0A0D2C4Q9</accession>
<dbReference type="GO" id="GO:0016616">
    <property type="term" value="F:oxidoreductase activity, acting on the CH-OH group of donors, NAD or NADP as acceptor"/>
    <property type="evidence" value="ECO:0007669"/>
    <property type="project" value="InterPro"/>
</dbReference>
<dbReference type="InterPro" id="IPR013149">
    <property type="entry name" value="ADH-like_C"/>
</dbReference>
<organism evidence="7 8">
    <name type="scientific">Cladophialophora immunda</name>
    <dbReference type="NCBI Taxonomy" id="569365"/>
    <lineage>
        <taxon>Eukaryota</taxon>
        <taxon>Fungi</taxon>
        <taxon>Dikarya</taxon>
        <taxon>Ascomycota</taxon>
        <taxon>Pezizomycotina</taxon>
        <taxon>Eurotiomycetes</taxon>
        <taxon>Chaetothyriomycetidae</taxon>
        <taxon>Chaetothyriales</taxon>
        <taxon>Herpotrichiellaceae</taxon>
        <taxon>Cladophialophora</taxon>
    </lineage>
</organism>
<comment type="cofactor">
    <cofactor evidence="1 5">
        <name>Zn(2+)</name>
        <dbReference type="ChEBI" id="CHEBI:29105"/>
    </cofactor>
</comment>
<name>A0A0D2C4Q9_9EURO</name>
<dbReference type="InterPro" id="IPR020843">
    <property type="entry name" value="ER"/>
</dbReference>
<feature type="domain" description="Enoyl reductase (ER)" evidence="6">
    <location>
        <begin position="13"/>
        <end position="330"/>
    </location>
</feature>
<evidence type="ECO:0000256" key="5">
    <source>
        <dbReference type="RuleBase" id="RU361277"/>
    </source>
</evidence>
<keyword evidence="8" id="KW-1185">Reference proteome</keyword>
<evidence type="ECO:0000259" key="6">
    <source>
        <dbReference type="SMART" id="SM00829"/>
    </source>
</evidence>
<dbReference type="SMART" id="SM00829">
    <property type="entry name" value="PKS_ER"/>
    <property type="match status" value="1"/>
</dbReference>
<proteinExistence type="inferred from homology"/>
<dbReference type="FunFam" id="3.40.50.720:FF:000022">
    <property type="entry name" value="Cinnamyl alcohol dehydrogenase"/>
    <property type="match status" value="1"/>
</dbReference>
<dbReference type="InterPro" id="IPR036291">
    <property type="entry name" value="NAD(P)-bd_dom_sf"/>
</dbReference>
<dbReference type="InterPro" id="IPR002328">
    <property type="entry name" value="ADH_Zn_CS"/>
</dbReference>
<dbReference type="Pfam" id="PF08240">
    <property type="entry name" value="ADH_N"/>
    <property type="match status" value="1"/>
</dbReference>
<dbReference type="CDD" id="cd05283">
    <property type="entry name" value="CAD1"/>
    <property type="match status" value="1"/>
</dbReference>
<evidence type="ECO:0000256" key="1">
    <source>
        <dbReference type="ARBA" id="ARBA00001947"/>
    </source>
</evidence>
<keyword evidence="4" id="KW-0560">Oxidoreductase</keyword>
<evidence type="ECO:0000313" key="7">
    <source>
        <dbReference type="EMBL" id="KIW26163.1"/>
    </source>
</evidence>
<dbReference type="Pfam" id="PF00107">
    <property type="entry name" value="ADH_zinc_N"/>
    <property type="match status" value="1"/>
</dbReference>
<dbReference type="HOGENOM" id="CLU_026673_20_2_1"/>
<dbReference type="SUPFAM" id="SSF51735">
    <property type="entry name" value="NAD(P)-binding Rossmann-fold domains"/>
    <property type="match status" value="1"/>
</dbReference>
<reference evidence="7 8" key="1">
    <citation type="submission" date="2015-01" db="EMBL/GenBank/DDBJ databases">
        <title>The Genome Sequence of Cladophialophora immunda CBS83496.</title>
        <authorList>
            <consortium name="The Broad Institute Genomics Platform"/>
            <person name="Cuomo C."/>
            <person name="de Hoog S."/>
            <person name="Gorbushina A."/>
            <person name="Stielow B."/>
            <person name="Teixiera M."/>
            <person name="Abouelleil A."/>
            <person name="Chapman S.B."/>
            <person name="Priest M."/>
            <person name="Young S.K."/>
            <person name="Wortman J."/>
            <person name="Nusbaum C."/>
            <person name="Birren B."/>
        </authorList>
    </citation>
    <scope>NUCLEOTIDE SEQUENCE [LARGE SCALE GENOMIC DNA]</scope>
    <source>
        <strain evidence="7 8">CBS 83496</strain>
    </source>
</reference>
<dbReference type="SUPFAM" id="SSF50129">
    <property type="entry name" value="GroES-like"/>
    <property type="match status" value="1"/>
</dbReference>
<dbReference type="Gene3D" id="3.40.50.720">
    <property type="entry name" value="NAD(P)-binding Rossmann-like Domain"/>
    <property type="match status" value="1"/>
</dbReference>
<dbReference type="AlphaFoldDB" id="A0A0D2C4Q9"/>
<dbReference type="PROSITE" id="PS00059">
    <property type="entry name" value="ADH_ZINC"/>
    <property type="match status" value="1"/>
</dbReference>
<dbReference type="OrthoDB" id="1879366at2759"/>
<dbReference type="PANTHER" id="PTHR42683">
    <property type="entry name" value="ALDEHYDE REDUCTASE"/>
    <property type="match status" value="1"/>
</dbReference>
<protein>
    <recommendedName>
        <fullName evidence="6">Enoyl reductase (ER) domain-containing protein</fullName>
    </recommendedName>
</protein>
<evidence type="ECO:0000256" key="2">
    <source>
        <dbReference type="ARBA" id="ARBA00022723"/>
    </source>
</evidence>